<dbReference type="InterPro" id="IPR014731">
    <property type="entry name" value="ETF_asu_C"/>
</dbReference>
<dbReference type="SUPFAM" id="SSF52467">
    <property type="entry name" value="DHS-like NAD/FAD-binding domain"/>
    <property type="match status" value="1"/>
</dbReference>
<keyword evidence="3" id="KW-0285">Flavoprotein</keyword>
<sequence length="321" mass="33591">MAVLVIAEIQSDGAAGQRLSEQTCRAVTAAQQLSENVELLLWGASSAHIVDQLQGYPLGQIHLLESAAVEHGLAESLAPVIAALAVDYQAVVAGSSTFAKDLLPRVAAMLDVGMTSDVIAIESEDTFIRPMYAGNAIAKVRSHDAIKVITIRSAAFALPLTDGSDPVTVVRVREDIAALAVNDLSSFVSEQITESERPELSAAKVVVSGGRGLQSAEQFHLVEQLADKLNGAVGASRAAVDAGFIGNDFQVGQTGKIVAPDLYIALGISGAIQHIAGMKDAKVVVAINKDADAPIFDVADYGLVGDLFDLVPEMIKRLPQS</sequence>
<dbReference type="Gene3D" id="3.40.50.620">
    <property type="entry name" value="HUPs"/>
    <property type="match status" value="1"/>
</dbReference>
<keyword evidence="5" id="KW-0249">Electron transport</keyword>
<evidence type="ECO:0000256" key="4">
    <source>
        <dbReference type="ARBA" id="ARBA00022827"/>
    </source>
</evidence>
<dbReference type="InterPro" id="IPR033947">
    <property type="entry name" value="ETF_alpha_N"/>
</dbReference>
<protein>
    <submittedName>
        <fullName evidence="7">Electron transfer flavoprotein subunit alpha/FixB family protein</fullName>
    </submittedName>
</protein>
<gene>
    <name evidence="7" type="ORF">EZV61_15355</name>
</gene>
<dbReference type="Pfam" id="PF00766">
    <property type="entry name" value="ETF_alpha"/>
    <property type="match status" value="1"/>
</dbReference>
<evidence type="ECO:0000256" key="2">
    <source>
        <dbReference type="ARBA" id="ARBA00022448"/>
    </source>
</evidence>
<proteinExistence type="inferred from homology"/>
<dbReference type="InterPro" id="IPR018206">
    <property type="entry name" value="ETF_asu_C_CS"/>
</dbReference>
<keyword evidence="8" id="KW-1185">Reference proteome</keyword>
<dbReference type="SUPFAM" id="SSF52402">
    <property type="entry name" value="Adenine nucleotide alpha hydrolases-like"/>
    <property type="match status" value="1"/>
</dbReference>
<name>A0ABY2AH92_9GAMM</name>
<accession>A0ABY2AH92</accession>
<dbReference type="RefSeq" id="WP_131416729.1">
    <property type="nucleotide sequence ID" value="NZ_SJXE01000009.1"/>
</dbReference>
<evidence type="ECO:0000256" key="5">
    <source>
        <dbReference type="ARBA" id="ARBA00022982"/>
    </source>
</evidence>
<evidence type="ECO:0000256" key="1">
    <source>
        <dbReference type="ARBA" id="ARBA00005817"/>
    </source>
</evidence>
<organism evidence="7 8">
    <name type="scientific">Corallincola luteus</name>
    <dbReference type="NCBI Taxonomy" id="1775177"/>
    <lineage>
        <taxon>Bacteria</taxon>
        <taxon>Pseudomonadati</taxon>
        <taxon>Pseudomonadota</taxon>
        <taxon>Gammaproteobacteria</taxon>
        <taxon>Alteromonadales</taxon>
        <taxon>Psychromonadaceae</taxon>
        <taxon>Corallincola</taxon>
    </lineage>
</organism>
<dbReference type="Pfam" id="PF01012">
    <property type="entry name" value="ETF"/>
    <property type="match status" value="1"/>
</dbReference>
<dbReference type="EMBL" id="SJXE01000009">
    <property type="protein sequence ID" value="TCI01956.1"/>
    <property type="molecule type" value="Genomic_DNA"/>
</dbReference>
<comment type="similarity">
    <text evidence="1">Belongs to the ETF alpha-subunit/FixB family.</text>
</comment>
<evidence type="ECO:0000256" key="3">
    <source>
        <dbReference type="ARBA" id="ARBA00022630"/>
    </source>
</evidence>
<dbReference type="InterPro" id="IPR014730">
    <property type="entry name" value="ETF_a/b_N"/>
</dbReference>
<dbReference type="SMART" id="SM00893">
    <property type="entry name" value="ETF"/>
    <property type="match status" value="1"/>
</dbReference>
<feature type="domain" description="Electron transfer flavoprotein alpha/beta-subunit N-terminal" evidence="6">
    <location>
        <begin position="3"/>
        <end position="191"/>
    </location>
</feature>
<reference evidence="7 8" key="1">
    <citation type="submission" date="2019-02" db="EMBL/GenBank/DDBJ databases">
        <title>Corallincola luteus sp. nov., a marine bacterium isolated from surface sediment of Bohai Sea in China.</title>
        <authorList>
            <person name="Ren Q."/>
        </authorList>
    </citation>
    <scope>NUCLEOTIDE SEQUENCE [LARGE SCALE GENOMIC DNA]</scope>
    <source>
        <strain evidence="7 8">DASS28</strain>
    </source>
</reference>
<evidence type="ECO:0000259" key="6">
    <source>
        <dbReference type="SMART" id="SM00893"/>
    </source>
</evidence>
<dbReference type="InterPro" id="IPR029035">
    <property type="entry name" value="DHS-like_NAD/FAD-binding_dom"/>
</dbReference>
<comment type="caution">
    <text evidence="7">The sequence shown here is derived from an EMBL/GenBank/DDBJ whole genome shotgun (WGS) entry which is preliminary data.</text>
</comment>
<evidence type="ECO:0000313" key="8">
    <source>
        <dbReference type="Proteomes" id="UP000292554"/>
    </source>
</evidence>
<dbReference type="InterPro" id="IPR014729">
    <property type="entry name" value="Rossmann-like_a/b/a_fold"/>
</dbReference>
<dbReference type="PANTHER" id="PTHR43153:SF1">
    <property type="entry name" value="ELECTRON TRANSFER FLAVOPROTEIN SUBUNIT ALPHA, MITOCHONDRIAL"/>
    <property type="match status" value="1"/>
</dbReference>
<keyword evidence="4" id="KW-0274">FAD</keyword>
<keyword evidence="2" id="KW-0813">Transport</keyword>
<dbReference type="InterPro" id="IPR001308">
    <property type="entry name" value="ETF_a/FixB"/>
</dbReference>
<dbReference type="Proteomes" id="UP000292554">
    <property type="component" value="Unassembled WGS sequence"/>
</dbReference>
<evidence type="ECO:0000313" key="7">
    <source>
        <dbReference type="EMBL" id="TCI01956.1"/>
    </source>
</evidence>
<dbReference type="CDD" id="cd01715">
    <property type="entry name" value="ETF_alpha"/>
    <property type="match status" value="1"/>
</dbReference>
<dbReference type="PIRSF" id="PIRSF000089">
    <property type="entry name" value="Electra_flavoP_a"/>
    <property type="match status" value="1"/>
</dbReference>
<dbReference type="Gene3D" id="3.40.50.1220">
    <property type="entry name" value="TPP-binding domain"/>
    <property type="match status" value="1"/>
</dbReference>
<dbReference type="PROSITE" id="PS00696">
    <property type="entry name" value="ETF_ALPHA"/>
    <property type="match status" value="1"/>
</dbReference>
<dbReference type="PANTHER" id="PTHR43153">
    <property type="entry name" value="ELECTRON TRANSFER FLAVOPROTEIN ALPHA"/>
    <property type="match status" value="1"/>
</dbReference>